<evidence type="ECO:0000313" key="2">
    <source>
        <dbReference type="Proteomes" id="UP000824120"/>
    </source>
</evidence>
<organism evidence="1 2">
    <name type="scientific">Solanum commersonii</name>
    <name type="common">Commerson's wild potato</name>
    <name type="synonym">Commerson's nightshade</name>
    <dbReference type="NCBI Taxonomy" id="4109"/>
    <lineage>
        <taxon>Eukaryota</taxon>
        <taxon>Viridiplantae</taxon>
        <taxon>Streptophyta</taxon>
        <taxon>Embryophyta</taxon>
        <taxon>Tracheophyta</taxon>
        <taxon>Spermatophyta</taxon>
        <taxon>Magnoliopsida</taxon>
        <taxon>eudicotyledons</taxon>
        <taxon>Gunneridae</taxon>
        <taxon>Pentapetalae</taxon>
        <taxon>asterids</taxon>
        <taxon>lamiids</taxon>
        <taxon>Solanales</taxon>
        <taxon>Solanaceae</taxon>
        <taxon>Solanoideae</taxon>
        <taxon>Solaneae</taxon>
        <taxon>Solanum</taxon>
    </lineage>
</organism>
<dbReference type="EMBL" id="JACXVP010000009">
    <property type="protein sequence ID" value="KAG5584863.1"/>
    <property type="molecule type" value="Genomic_DNA"/>
</dbReference>
<dbReference type="AlphaFoldDB" id="A0A9J5XB64"/>
<proteinExistence type="predicted"/>
<dbReference type="Proteomes" id="UP000824120">
    <property type="component" value="Chromosome 9"/>
</dbReference>
<dbReference type="PANTHER" id="PTHR48435:SF1">
    <property type="entry name" value="POLYPROTEIN"/>
    <property type="match status" value="1"/>
</dbReference>
<protein>
    <submittedName>
        <fullName evidence="1">Uncharacterized protein</fullName>
    </submittedName>
</protein>
<sequence>MTNDPIPKKRPKPTNTIPKNVGIGFHTFTLDNVKVAAWPQRIQDFYTWMVAKNLVEREKYMILLEFTSRFSSILRDWWTAIGVAYKNFFLTSQDFAVNLNVLLEVFCGDTDQRREKLRRQLFKMKGISFDRDIIDIHFQKMEGIYFELGGDSSLRQTFVSSLPRMLAVHAIMIIEDRFKSITIPHIRLHQASYLSSPGYHRARRKSVKKYRRFKLPRPHDNRSRMTRHTKFFRRRSDHTKIYLSKNDDLESVFSLEDELMGKTLFSIDVYEMVGDDTNINGIQEVWRIYPQAFCSPLGVSILPCVHSIGRWFPPRTPMVVLVKIINNQVQARPEISLYWKFPISILSLKMNITNLNELSSRNIGVSQKKYGLKNGLDGTTRTTTPIKKKSNKL</sequence>
<dbReference type="InterPro" id="IPR053098">
    <property type="entry name" value="Petuviruses_polyprotein"/>
</dbReference>
<gene>
    <name evidence="1" type="ORF">H5410_045297</name>
</gene>
<dbReference type="OrthoDB" id="1747830at2759"/>
<dbReference type="PANTHER" id="PTHR48435">
    <property type="entry name" value="POLYPROTEIN"/>
    <property type="match status" value="1"/>
</dbReference>
<accession>A0A9J5XB64</accession>
<reference evidence="1 2" key="1">
    <citation type="submission" date="2020-09" db="EMBL/GenBank/DDBJ databases">
        <title>De no assembly of potato wild relative species, Solanum commersonii.</title>
        <authorList>
            <person name="Cho K."/>
        </authorList>
    </citation>
    <scope>NUCLEOTIDE SEQUENCE [LARGE SCALE GENOMIC DNA]</scope>
    <source>
        <strain evidence="1">LZ3.2</strain>
        <tissue evidence="1">Leaf</tissue>
    </source>
</reference>
<comment type="caution">
    <text evidence="1">The sequence shown here is derived from an EMBL/GenBank/DDBJ whole genome shotgun (WGS) entry which is preliminary data.</text>
</comment>
<keyword evidence="2" id="KW-1185">Reference proteome</keyword>
<name>A0A9J5XB64_SOLCO</name>
<evidence type="ECO:0000313" key="1">
    <source>
        <dbReference type="EMBL" id="KAG5584863.1"/>
    </source>
</evidence>